<sequence>MNHDKYTMVSGIIKKFYMNNQRKSLLVVDEKGFEYIFHINQYTIIMTFENLKISQVVDIIFNGILTRSLPPQGNAIIINALKV</sequence>
<organism evidence="1 2">
    <name type="scientific">Paramaledivibacter caminithermalis (strain DSM 15212 / CIP 107654 / DViRD3)</name>
    <name type="common">Clostridium caminithermale</name>
    <dbReference type="NCBI Taxonomy" id="1121301"/>
    <lineage>
        <taxon>Bacteria</taxon>
        <taxon>Bacillati</taxon>
        <taxon>Bacillota</taxon>
        <taxon>Clostridia</taxon>
        <taxon>Peptostreptococcales</taxon>
        <taxon>Caminicellaceae</taxon>
        <taxon>Paramaledivibacter</taxon>
    </lineage>
</organism>
<evidence type="ECO:0000313" key="1">
    <source>
        <dbReference type="EMBL" id="SHK22404.1"/>
    </source>
</evidence>
<dbReference type="OrthoDB" id="1954599at2"/>
<dbReference type="RefSeq" id="WP_073150982.1">
    <property type="nucleotide sequence ID" value="NZ_FRAG01000037.1"/>
</dbReference>
<dbReference type="Proteomes" id="UP000184465">
    <property type="component" value="Unassembled WGS sequence"/>
</dbReference>
<evidence type="ECO:0000313" key="2">
    <source>
        <dbReference type="Proteomes" id="UP000184465"/>
    </source>
</evidence>
<name>A0A1M6QQ99_PARC5</name>
<reference evidence="1 2" key="1">
    <citation type="submission" date="2016-11" db="EMBL/GenBank/DDBJ databases">
        <authorList>
            <person name="Jaros S."/>
            <person name="Januszkiewicz K."/>
            <person name="Wedrychowicz H."/>
        </authorList>
    </citation>
    <scope>NUCLEOTIDE SEQUENCE [LARGE SCALE GENOMIC DNA]</scope>
    <source>
        <strain evidence="1 2">DSM 15212</strain>
    </source>
</reference>
<proteinExistence type="predicted"/>
<dbReference type="EMBL" id="FRAG01000037">
    <property type="protein sequence ID" value="SHK22404.1"/>
    <property type="molecule type" value="Genomic_DNA"/>
</dbReference>
<gene>
    <name evidence="1" type="ORF">SAMN02745912_02676</name>
</gene>
<keyword evidence="2" id="KW-1185">Reference proteome</keyword>
<protein>
    <submittedName>
        <fullName evidence="1">Uncharacterized protein</fullName>
    </submittedName>
</protein>
<dbReference type="AlphaFoldDB" id="A0A1M6QQ99"/>
<accession>A0A1M6QQ99</accession>